<feature type="region of interest" description="Disordered" evidence="1">
    <location>
        <begin position="37"/>
        <end position="63"/>
    </location>
</feature>
<feature type="transmembrane region" description="Helical" evidence="2">
    <location>
        <begin position="17"/>
        <end position="35"/>
    </location>
</feature>
<evidence type="ECO:0000313" key="4">
    <source>
        <dbReference type="Proteomes" id="UP001575652"/>
    </source>
</evidence>
<evidence type="ECO:0000256" key="2">
    <source>
        <dbReference type="SAM" id="Phobius"/>
    </source>
</evidence>
<reference evidence="3 4" key="1">
    <citation type="submission" date="2024-09" db="EMBL/GenBank/DDBJ databases">
        <authorList>
            <person name="Salinas-Garcia M.A."/>
            <person name="Prieme A."/>
        </authorList>
    </citation>
    <scope>NUCLEOTIDE SEQUENCE [LARGE SCALE GENOMIC DNA]</scope>
    <source>
        <strain evidence="3 4">DSM 21081</strain>
    </source>
</reference>
<name>A0ABV4ULT8_9MICC</name>
<evidence type="ECO:0000313" key="3">
    <source>
        <dbReference type="EMBL" id="MFB0834630.1"/>
    </source>
</evidence>
<proteinExistence type="predicted"/>
<dbReference type="RefSeq" id="WP_373971803.1">
    <property type="nucleotide sequence ID" value="NZ_JBHDLJ010000005.1"/>
</dbReference>
<keyword evidence="4" id="KW-1185">Reference proteome</keyword>
<feature type="compositionally biased region" description="Basic residues" evidence="1">
    <location>
        <begin position="43"/>
        <end position="54"/>
    </location>
</feature>
<organism evidence="3 4">
    <name type="scientific">Arthrobacter halodurans</name>
    <dbReference type="NCBI Taxonomy" id="516699"/>
    <lineage>
        <taxon>Bacteria</taxon>
        <taxon>Bacillati</taxon>
        <taxon>Actinomycetota</taxon>
        <taxon>Actinomycetes</taxon>
        <taxon>Micrococcales</taxon>
        <taxon>Micrococcaceae</taxon>
        <taxon>Arthrobacter</taxon>
    </lineage>
</organism>
<evidence type="ECO:0000256" key="1">
    <source>
        <dbReference type="SAM" id="MobiDB-lite"/>
    </source>
</evidence>
<dbReference type="Proteomes" id="UP001575652">
    <property type="component" value="Unassembled WGS sequence"/>
</dbReference>
<protein>
    <recommendedName>
        <fullName evidence="5">PEP-CTERM protein-sorting domain-containing protein</fullName>
    </recommendedName>
</protein>
<evidence type="ECO:0008006" key="5">
    <source>
        <dbReference type="Google" id="ProtNLM"/>
    </source>
</evidence>
<keyword evidence="2" id="KW-1133">Transmembrane helix</keyword>
<gene>
    <name evidence="3" type="ORF">ACETWP_08520</name>
</gene>
<dbReference type="EMBL" id="JBHDLJ010000005">
    <property type="protein sequence ID" value="MFB0834630.1"/>
    <property type="molecule type" value="Genomic_DNA"/>
</dbReference>
<accession>A0ABV4ULT8</accession>
<sequence>MAKKPARSEPREGPPSLLLPIMAAAVTAGLVRLVIHKRESDRRKAHHRTAHTKHAAPGPRAGA</sequence>
<keyword evidence="2" id="KW-0812">Transmembrane</keyword>
<keyword evidence="2" id="KW-0472">Membrane</keyword>
<comment type="caution">
    <text evidence="3">The sequence shown here is derived from an EMBL/GenBank/DDBJ whole genome shotgun (WGS) entry which is preliminary data.</text>
</comment>